<dbReference type="HOGENOM" id="CLU_114617_0_0_1"/>
<dbReference type="EMBL" id="KN823299">
    <property type="protein sequence ID" value="KIO18281.1"/>
    <property type="molecule type" value="Genomic_DNA"/>
</dbReference>
<feature type="transmembrane region" description="Helical" evidence="1">
    <location>
        <begin position="179"/>
        <end position="201"/>
    </location>
</feature>
<feature type="transmembrane region" description="Helical" evidence="1">
    <location>
        <begin position="36"/>
        <end position="57"/>
    </location>
</feature>
<protein>
    <submittedName>
        <fullName evidence="2">Uncharacterized protein</fullName>
    </submittedName>
</protein>
<keyword evidence="1" id="KW-0472">Membrane</keyword>
<accession>A0A0C3Q4M9</accession>
<evidence type="ECO:0000313" key="2">
    <source>
        <dbReference type="EMBL" id="KIO18281.1"/>
    </source>
</evidence>
<evidence type="ECO:0000313" key="3">
    <source>
        <dbReference type="Proteomes" id="UP000054248"/>
    </source>
</evidence>
<evidence type="ECO:0000256" key="1">
    <source>
        <dbReference type="SAM" id="Phobius"/>
    </source>
</evidence>
<keyword evidence="1" id="KW-1133">Transmembrane helix</keyword>
<keyword evidence="1" id="KW-0812">Transmembrane</keyword>
<dbReference type="AlphaFoldDB" id="A0A0C3Q4M9"/>
<dbReference type="Proteomes" id="UP000054248">
    <property type="component" value="Unassembled WGS sequence"/>
</dbReference>
<sequence>MPIARQRNPSQDDVVFGDYSLPSIIGSTRDGMVSSFTAVAVVATLLASTECAFLGLIKNPPDGSPLRYSGQALQDTVTALTYIAIFLNVGASWSGLRMIDILGKMPFLNAHHEAKLKKSSPDPRRFSITSETTIDSAMRDHGLRGWWAFMAWHSIISLLLGSLCVVIQISMYIWIHEAVAVSVVTTLFAFFASIPIFFSLIT</sequence>
<gene>
    <name evidence="2" type="ORF">M407DRAFT_160712</name>
</gene>
<feature type="transmembrane region" description="Helical" evidence="1">
    <location>
        <begin position="77"/>
        <end position="96"/>
    </location>
</feature>
<organism evidence="2 3">
    <name type="scientific">Tulasnella calospora MUT 4182</name>
    <dbReference type="NCBI Taxonomy" id="1051891"/>
    <lineage>
        <taxon>Eukaryota</taxon>
        <taxon>Fungi</taxon>
        <taxon>Dikarya</taxon>
        <taxon>Basidiomycota</taxon>
        <taxon>Agaricomycotina</taxon>
        <taxon>Agaricomycetes</taxon>
        <taxon>Cantharellales</taxon>
        <taxon>Tulasnellaceae</taxon>
        <taxon>Tulasnella</taxon>
    </lineage>
</organism>
<proteinExistence type="predicted"/>
<dbReference type="OrthoDB" id="3225366at2759"/>
<reference evidence="3" key="2">
    <citation type="submission" date="2015-01" db="EMBL/GenBank/DDBJ databases">
        <title>Evolutionary Origins and Diversification of the Mycorrhizal Mutualists.</title>
        <authorList>
            <consortium name="DOE Joint Genome Institute"/>
            <consortium name="Mycorrhizal Genomics Consortium"/>
            <person name="Kohler A."/>
            <person name="Kuo A."/>
            <person name="Nagy L.G."/>
            <person name="Floudas D."/>
            <person name="Copeland A."/>
            <person name="Barry K.W."/>
            <person name="Cichocki N."/>
            <person name="Veneault-Fourrey C."/>
            <person name="LaButti K."/>
            <person name="Lindquist E.A."/>
            <person name="Lipzen A."/>
            <person name="Lundell T."/>
            <person name="Morin E."/>
            <person name="Murat C."/>
            <person name="Riley R."/>
            <person name="Ohm R."/>
            <person name="Sun H."/>
            <person name="Tunlid A."/>
            <person name="Henrissat B."/>
            <person name="Grigoriev I.V."/>
            <person name="Hibbett D.S."/>
            <person name="Martin F."/>
        </authorList>
    </citation>
    <scope>NUCLEOTIDE SEQUENCE [LARGE SCALE GENOMIC DNA]</scope>
    <source>
        <strain evidence="3">MUT 4182</strain>
    </source>
</reference>
<keyword evidence="3" id="KW-1185">Reference proteome</keyword>
<feature type="transmembrane region" description="Helical" evidence="1">
    <location>
        <begin position="146"/>
        <end position="173"/>
    </location>
</feature>
<reference evidence="2 3" key="1">
    <citation type="submission" date="2014-04" db="EMBL/GenBank/DDBJ databases">
        <authorList>
            <consortium name="DOE Joint Genome Institute"/>
            <person name="Kuo A."/>
            <person name="Girlanda M."/>
            <person name="Perotto S."/>
            <person name="Kohler A."/>
            <person name="Nagy L.G."/>
            <person name="Floudas D."/>
            <person name="Copeland A."/>
            <person name="Barry K.W."/>
            <person name="Cichocki N."/>
            <person name="Veneault-Fourrey C."/>
            <person name="LaButti K."/>
            <person name="Lindquist E.A."/>
            <person name="Lipzen A."/>
            <person name="Lundell T."/>
            <person name="Morin E."/>
            <person name="Murat C."/>
            <person name="Sun H."/>
            <person name="Tunlid A."/>
            <person name="Henrissat B."/>
            <person name="Grigoriev I.V."/>
            <person name="Hibbett D.S."/>
            <person name="Martin F."/>
            <person name="Nordberg H.P."/>
            <person name="Cantor M.N."/>
            <person name="Hua S.X."/>
        </authorList>
    </citation>
    <scope>NUCLEOTIDE SEQUENCE [LARGE SCALE GENOMIC DNA]</scope>
    <source>
        <strain evidence="2 3">MUT 4182</strain>
    </source>
</reference>
<name>A0A0C3Q4M9_9AGAM</name>